<reference evidence="1" key="1">
    <citation type="submission" date="2020-10" db="EMBL/GenBank/DDBJ databases">
        <authorList>
            <person name="Gilroy R."/>
        </authorList>
    </citation>
    <scope>NUCLEOTIDE SEQUENCE</scope>
    <source>
        <strain evidence="1">ChiBcec2-4451</strain>
    </source>
</reference>
<name>A0A9D1NTR4_9FIRM</name>
<dbReference type="Proteomes" id="UP000886723">
    <property type="component" value="Unassembled WGS sequence"/>
</dbReference>
<dbReference type="AlphaFoldDB" id="A0A9D1NTR4"/>
<gene>
    <name evidence="1" type="ORF">IAA63_03300</name>
</gene>
<proteinExistence type="predicted"/>
<sequence>MEKVEFPQKFMQRTITITKKKEMNISGLFLQQLRAGGEQLFLDLRKSQDSRILAFRTVSDDGFEIPKSGKIKHIKFYEELLEAGYKMPARYTFEYNTEDNIWYGYLE</sequence>
<evidence type="ECO:0000313" key="2">
    <source>
        <dbReference type="Proteomes" id="UP000886723"/>
    </source>
</evidence>
<organism evidence="1 2">
    <name type="scientific">Candidatus Pullilachnospira stercoravium</name>
    <dbReference type="NCBI Taxonomy" id="2840913"/>
    <lineage>
        <taxon>Bacteria</taxon>
        <taxon>Bacillati</taxon>
        <taxon>Bacillota</taxon>
        <taxon>Clostridia</taxon>
        <taxon>Lachnospirales</taxon>
        <taxon>Lachnospiraceae</taxon>
        <taxon>Lachnospiraceae incertae sedis</taxon>
        <taxon>Candidatus Pullilachnospira</taxon>
    </lineage>
</organism>
<protein>
    <submittedName>
        <fullName evidence="1">Uncharacterized protein</fullName>
    </submittedName>
</protein>
<evidence type="ECO:0000313" key="1">
    <source>
        <dbReference type="EMBL" id="HIV12153.1"/>
    </source>
</evidence>
<comment type="caution">
    <text evidence="1">The sequence shown here is derived from an EMBL/GenBank/DDBJ whole genome shotgun (WGS) entry which is preliminary data.</text>
</comment>
<feature type="non-terminal residue" evidence="1">
    <location>
        <position position="107"/>
    </location>
</feature>
<dbReference type="EMBL" id="DVON01000066">
    <property type="protein sequence ID" value="HIV12153.1"/>
    <property type="molecule type" value="Genomic_DNA"/>
</dbReference>
<accession>A0A9D1NTR4</accession>
<reference evidence="1" key="2">
    <citation type="journal article" date="2021" name="PeerJ">
        <title>Extensive microbial diversity within the chicken gut microbiome revealed by metagenomics and culture.</title>
        <authorList>
            <person name="Gilroy R."/>
            <person name="Ravi A."/>
            <person name="Getino M."/>
            <person name="Pursley I."/>
            <person name="Horton D.L."/>
            <person name="Alikhan N.F."/>
            <person name="Baker D."/>
            <person name="Gharbi K."/>
            <person name="Hall N."/>
            <person name="Watson M."/>
            <person name="Adriaenssens E.M."/>
            <person name="Foster-Nyarko E."/>
            <person name="Jarju S."/>
            <person name="Secka A."/>
            <person name="Antonio M."/>
            <person name="Oren A."/>
            <person name="Chaudhuri R.R."/>
            <person name="La Ragione R."/>
            <person name="Hildebrand F."/>
            <person name="Pallen M.J."/>
        </authorList>
    </citation>
    <scope>NUCLEOTIDE SEQUENCE</scope>
    <source>
        <strain evidence="1">ChiBcec2-4451</strain>
    </source>
</reference>